<accession>A0ABV5ZXV6</accession>
<reference evidence="1 2" key="1">
    <citation type="submission" date="2024-09" db="EMBL/GenBank/DDBJ databases">
        <authorList>
            <person name="Sun Q."/>
            <person name="Mori K."/>
        </authorList>
    </citation>
    <scope>NUCLEOTIDE SEQUENCE [LARGE SCALE GENOMIC DNA]</scope>
    <source>
        <strain evidence="1 2">TBRC 7907</strain>
    </source>
</reference>
<dbReference type="Proteomes" id="UP001589693">
    <property type="component" value="Unassembled WGS sequence"/>
</dbReference>
<dbReference type="RefSeq" id="WP_377853041.1">
    <property type="nucleotide sequence ID" value="NZ_JBHLZU010000014.1"/>
</dbReference>
<name>A0ABV5ZXV6_9PSEU</name>
<evidence type="ECO:0000313" key="2">
    <source>
        <dbReference type="Proteomes" id="UP001589693"/>
    </source>
</evidence>
<evidence type="ECO:0000313" key="1">
    <source>
        <dbReference type="EMBL" id="MFB9905737.1"/>
    </source>
</evidence>
<comment type="caution">
    <text evidence="1">The sequence shown here is derived from an EMBL/GenBank/DDBJ whole genome shotgun (WGS) entry which is preliminary data.</text>
</comment>
<dbReference type="Pfam" id="PF13376">
    <property type="entry name" value="OmdA"/>
    <property type="match status" value="1"/>
</dbReference>
<organism evidence="1 2">
    <name type="scientific">Allokutzneria oryzae</name>
    <dbReference type="NCBI Taxonomy" id="1378989"/>
    <lineage>
        <taxon>Bacteria</taxon>
        <taxon>Bacillati</taxon>
        <taxon>Actinomycetota</taxon>
        <taxon>Actinomycetes</taxon>
        <taxon>Pseudonocardiales</taxon>
        <taxon>Pseudonocardiaceae</taxon>
        <taxon>Allokutzneria</taxon>
    </lineage>
</organism>
<sequence length="49" mass="5282">MKAAPDAERAFTALSYSNKRQHVLAIEGAKAAATRQRRIDKAIAVLSQG</sequence>
<dbReference type="EMBL" id="JBHLZU010000014">
    <property type="protein sequence ID" value="MFB9905737.1"/>
    <property type="molecule type" value="Genomic_DNA"/>
</dbReference>
<keyword evidence="2" id="KW-1185">Reference proteome</keyword>
<gene>
    <name evidence="1" type="ORF">ACFFQA_17525</name>
</gene>
<protein>
    <submittedName>
        <fullName evidence="1">YdeI/OmpD-associated family protein</fullName>
    </submittedName>
</protein>
<proteinExistence type="predicted"/>